<evidence type="ECO:0000256" key="7">
    <source>
        <dbReference type="ARBA" id="ARBA00022842"/>
    </source>
</evidence>
<keyword evidence="3" id="KW-0819">tRNA processing</keyword>
<organism evidence="11 12">
    <name type="scientific">Candidatus Arcanibacter lacustris</name>
    <dbReference type="NCBI Taxonomy" id="1607817"/>
    <lineage>
        <taxon>Bacteria</taxon>
        <taxon>Pseudomonadati</taxon>
        <taxon>Pseudomonadota</taxon>
        <taxon>Alphaproteobacteria</taxon>
        <taxon>Rickettsiales</taxon>
        <taxon>Candidatus Arcanibacter</taxon>
    </lineage>
</organism>
<name>A0A0F5MQ52_9RICK</name>
<keyword evidence="7" id="KW-0460">Magnesium</keyword>
<keyword evidence="8" id="KW-0694">RNA-binding</keyword>
<dbReference type="InterPro" id="IPR032828">
    <property type="entry name" value="PolyA_RNA-bd"/>
</dbReference>
<evidence type="ECO:0000259" key="9">
    <source>
        <dbReference type="Pfam" id="PF01743"/>
    </source>
</evidence>
<proteinExistence type="inferred from homology"/>
<dbReference type="Pfam" id="PF01743">
    <property type="entry name" value="PolyA_pol"/>
    <property type="match status" value="1"/>
</dbReference>
<dbReference type="SUPFAM" id="SSF81301">
    <property type="entry name" value="Nucleotidyltransferase"/>
    <property type="match status" value="1"/>
</dbReference>
<dbReference type="EMBL" id="JYHA01000003">
    <property type="protein sequence ID" value="KKB96900.1"/>
    <property type="molecule type" value="Genomic_DNA"/>
</dbReference>
<feature type="domain" description="tRNA nucleotidyltransferase/poly(A) polymerase RNA and SrmB- binding" evidence="10">
    <location>
        <begin position="187"/>
        <end position="242"/>
    </location>
</feature>
<dbReference type="PANTHER" id="PTHR46173:SF1">
    <property type="entry name" value="CCA TRNA NUCLEOTIDYLTRANSFERASE 1, MITOCHONDRIAL"/>
    <property type="match status" value="1"/>
</dbReference>
<dbReference type="Gene3D" id="1.10.3090.10">
    <property type="entry name" value="cca-adding enzyme, domain 2"/>
    <property type="match status" value="1"/>
</dbReference>
<comment type="similarity">
    <text evidence="8">Belongs to the tRNA nucleotidyltransferase/poly(A) polymerase family.</text>
</comment>
<evidence type="ECO:0000313" key="12">
    <source>
        <dbReference type="Proteomes" id="UP000033358"/>
    </source>
</evidence>
<dbReference type="GO" id="GO:0046872">
    <property type="term" value="F:metal ion binding"/>
    <property type="evidence" value="ECO:0007669"/>
    <property type="project" value="UniProtKB-KW"/>
</dbReference>
<dbReference type="PANTHER" id="PTHR46173">
    <property type="entry name" value="CCA TRNA NUCLEOTIDYLTRANSFERASE 1, MITOCHONDRIAL"/>
    <property type="match status" value="1"/>
</dbReference>
<evidence type="ECO:0000256" key="8">
    <source>
        <dbReference type="RuleBase" id="RU003953"/>
    </source>
</evidence>
<accession>A0A0F5MQ52</accession>
<dbReference type="InterPro" id="IPR050264">
    <property type="entry name" value="Bact_CCA-adding_enz_type3_sf"/>
</dbReference>
<evidence type="ECO:0000256" key="2">
    <source>
        <dbReference type="ARBA" id="ARBA00022679"/>
    </source>
</evidence>
<evidence type="ECO:0000259" key="10">
    <source>
        <dbReference type="Pfam" id="PF12627"/>
    </source>
</evidence>
<dbReference type="GO" id="GO:0000049">
    <property type="term" value="F:tRNA binding"/>
    <property type="evidence" value="ECO:0007669"/>
    <property type="project" value="TreeGrafter"/>
</dbReference>
<keyword evidence="4 11" id="KW-0548">Nucleotidyltransferase</keyword>
<dbReference type="CDD" id="cd05398">
    <property type="entry name" value="NT_ClassII-CCAase"/>
    <property type="match status" value="1"/>
</dbReference>
<reference evidence="11 12" key="1">
    <citation type="submission" date="2015-02" db="EMBL/GenBank/DDBJ databases">
        <title>Single cell genomics of a rare environmental alphaproteobacterium provides unique insights into Rickettsiaceae evolution.</title>
        <authorList>
            <person name="Martijn J."/>
            <person name="Schulz F."/>
            <person name="Zaremba-Niedzwiedzka K."/>
            <person name="Viklund J."/>
            <person name="Stepanauskas R."/>
            <person name="Andersson S.G.E."/>
            <person name="Horn M."/>
            <person name="Guy L."/>
            <person name="Ettema T.J.G."/>
        </authorList>
    </citation>
    <scope>NUCLEOTIDE SEQUENCE [LARGE SCALE GENOMIC DNA]</scope>
    <source>
        <strain evidence="11 12">SCGC AAA041-L04</strain>
    </source>
</reference>
<gene>
    <name evidence="11" type="primary">cca</name>
    <name evidence="11" type="ORF">SZ25_00003</name>
</gene>
<keyword evidence="2 8" id="KW-0808">Transferase</keyword>
<dbReference type="InterPro" id="IPR043519">
    <property type="entry name" value="NT_sf"/>
</dbReference>
<evidence type="ECO:0000256" key="3">
    <source>
        <dbReference type="ARBA" id="ARBA00022694"/>
    </source>
</evidence>
<dbReference type="InterPro" id="IPR002646">
    <property type="entry name" value="PolA_pol_head_dom"/>
</dbReference>
<dbReference type="GO" id="GO:0004810">
    <property type="term" value="F:CCA tRNA nucleotidyltransferase activity"/>
    <property type="evidence" value="ECO:0007669"/>
    <property type="project" value="UniProtKB-EC"/>
</dbReference>
<dbReference type="PATRIC" id="fig|1607817.3.peg.3"/>
<keyword evidence="6" id="KW-0547">Nucleotide-binding</keyword>
<keyword evidence="12" id="KW-1185">Reference proteome</keyword>
<evidence type="ECO:0000256" key="1">
    <source>
        <dbReference type="ARBA" id="ARBA00001946"/>
    </source>
</evidence>
<evidence type="ECO:0000313" key="11">
    <source>
        <dbReference type="EMBL" id="KKB96900.1"/>
    </source>
</evidence>
<dbReference type="EC" id="2.7.7.72" evidence="11"/>
<keyword evidence="5" id="KW-0479">Metal-binding</keyword>
<feature type="domain" description="Poly A polymerase head" evidence="9">
    <location>
        <begin position="33"/>
        <end position="155"/>
    </location>
</feature>
<evidence type="ECO:0000256" key="4">
    <source>
        <dbReference type="ARBA" id="ARBA00022695"/>
    </source>
</evidence>
<evidence type="ECO:0000256" key="5">
    <source>
        <dbReference type="ARBA" id="ARBA00022723"/>
    </source>
</evidence>
<dbReference type="Gene3D" id="3.30.460.10">
    <property type="entry name" value="Beta Polymerase, domain 2"/>
    <property type="match status" value="1"/>
</dbReference>
<comment type="caution">
    <text evidence="11">The sequence shown here is derived from an EMBL/GenBank/DDBJ whole genome shotgun (WGS) entry which is preliminary data.</text>
</comment>
<dbReference type="Proteomes" id="UP000033358">
    <property type="component" value="Unassembled WGS sequence"/>
</dbReference>
<sequence>MLKIYPNNKSPLLSNPQTIKLFDAFGGSSDNVRLIGGCVRDLLLNKENFSDIDVATSFTPDQVMSLLDRNKIKTIATGLKHGTITAIIDNSSFEITTLRRDISCDGRHAEVEYSNDWQEDAARRDFTINAMSLDLDGNIYDYFGGMDDLNNRTIRFVGNAKNRVKEDFLRILRYFRFSAHYSNEVFDEEAITACKEGAKDIDLLSGERISQEMLKLLGAKDPHPALDKMQQYQILPHIFSNIEINLDILKQVISNENILSENIKPRRRLLALLYHANSDQLAIFAKRWKISSDLYHYLKDILYIDKKTLHKQLIIDLGKDKTIDYLILNSSQAINDIYNFIKNWDIPIFPLKGEDLIKINIEPGKKMGQLLDVAKKHWQDTDYTTNKQELIEFIQKLL</sequence>
<comment type="cofactor">
    <cofactor evidence="1">
        <name>Mg(2+)</name>
        <dbReference type="ChEBI" id="CHEBI:18420"/>
    </cofactor>
</comment>
<dbReference type="AlphaFoldDB" id="A0A0F5MQ52"/>
<dbReference type="GO" id="GO:0000166">
    <property type="term" value="F:nucleotide binding"/>
    <property type="evidence" value="ECO:0007669"/>
    <property type="project" value="UniProtKB-KW"/>
</dbReference>
<dbReference type="GO" id="GO:0008033">
    <property type="term" value="P:tRNA processing"/>
    <property type="evidence" value="ECO:0007669"/>
    <property type="project" value="UniProtKB-KW"/>
</dbReference>
<dbReference type="SUPFAM" id="SSF81891">
    <property type="entry name" value="Poly A polymerase C-terminal region-like"/>
    <property type="match status" value="1"/>
</dbReference>
<protein>
    <submittedName>
        <fullName evidence="11">CCA-adding enzyme</fullName>
        <ecNumber evidence="11">2.7.7.72</ecNumber>
    </submittedName>
</protein>
<dbReference type="Pfam" id="PF12627">
    <property type="entry name" value="PolyA_pol_RNAbd"/>
    <property type="match status" value="1"/>
</dbReference>
<evidence type="ECO:0000256" key="6">
    <source>
        <dbReference type="ARBA" id="ARBA00022741"/>
    </source>
</evidence>